<keyword evidence="2 4" id="KW-0238">DNA-binding</keyword>
<evidence type="ECO:0000259" key="6">
    <source>
        <dbReference type="PROSITE" id="PS51900"/>
    </source>
</evidence>
<name>A0A1L7GXW8_LIMFE</name>
<dbReference type="Proteomes" id="UP000185427">
    <property type="component" value="Chromosome"/>
</dbReference>
<dbReference type="GO" id="GO:0015074">
    <property type="term" value="P:DNA integration"/>
    <property type="evidence" value="ECO:0007669"/>
    <property type="project" value="UniProtKB-KW"/>
</dbReference>
<dbReference type="InterPro" id="IPR050090">
    <property type="entry name" value="Tyrosine_recombinase_XerCD"/>
</dbReference>
<evidence type="ECO:0000259" key="5">
    <source>
        <dbReference type="PROSITE" id="PS51898"/>
    </source>
</evidence>
<evidence type="ECO:0000313" key="8">
    <source>
        <dbReference type="Proteomes" id="UP000185427"/>
    </source>
</evidence>
<dbReference type="InterPro" id="IPR002104">
    <property type="entry name" value="Integrase_catalytic"/>
</dbReference>
<dbReference type="OrthoDB" id="9801717at2"/>
<dbReference type="GO" id="GO:0006310">
    <property type="term" value="P:DNA recombination"/>
    <property type="evidence" value="ECO:0007669"/>
    <property type="project" value="UniProtKB-KW"/>
</dbReference>
<feature type="domain" description="Core-binding (CB)" evidence="6">
    <location>
        <begin position="20"/>
        <end position="103"/>
    </location>
</feature>
<dbReference type="AlphaFoldDB" id="A0A1L7GXW8"/>
<keyword evidence="3" id="KW-0233">DNA recombination</keyword>
<evidence type="ECO:0000256" key="3">
    <source>
        <dbReference type="ARBA" id="ARBA00023172"/>
    </source>
</evidence>
<dbReference type="Pfam" id="PF02899">
    <property type="entry name" value="Phage_int_SAM_1"/>
    <property type="match status" value="1"/>
</dbReference>
<evidence type="ECO:0000256" key="4">
    <source>
        <dbReference type="PROSITE-ProRule" id="PRU01248"/>
    </source>
</evidence>
<dbReference type="GO" id="GO:0003677">
    <property type="term" value="F:DNA binding"/>
    <property type="evidence" value="ECO:0007669"/>
    <property type="project" value="UniProtKB-UniRule"/>
</dbReference>
<dbReference type="InterPro" id="IPR010998">
    <property type="entry name" value="Integrase_recombinase_N"/>
</dbReference>
<dbReference type="PROSITE" id="PS51898">
    <property type="entry name" value="TYR_RECOMBINASE"/>
    <property type="match status" value="1"/>
</dbReference>
<dbReference type="PANTHER" id="PTHR30349">
    <property type="entry name" value="PHAGE INTEGRASE-RELATED"/>
    <property type="match status" value="1"/>
</dbReference>
<sequence>MRYLLCYNFFKVLSGGDHLVMDEELEAAFLKEQERRLAASTIAGYGRNLNFVRRSYQGEWPGWVHLSTAQIRAFFICRQKEGVSVATTRYQATTLRRFYHYLLEQGLVDQNPLVGIQFDEVGGTRGNLPNYQLLMESIEQNSKRATLLERVATYLVIETGMRTGELIALCWGQVDVTMKMVLIKGEDQTERYVPLPDDLLGLLSQLEAAYATPPTVRERVLTLANGKPVSRSWVERTVRRVSGGATPANLRHAYLNKVVLEQRLEDANRLAGHETLVATAGYQQGQVQDLKKKYQQYF</sequence>
<dbReference type="PROSITE" id="PS51900">
    <property type="entry name" value="CB"/>
    <property type="match status" value="1"/>
</dbReference>
<dbReference type="Pfam" id="PF00589">
    <property type="entry name" value="Phage_integrase"/>
    <property type="match status" value="1"/>
</dbReference>
<dbReference type="Gene3D" id="1.10.443.10">
    <property type="entry name" value="Intergrase catalytic core"/>
    <property type="match status" value="1"/>
</dbReference>
<dbReference type="SUPFAM" id="SSF56349">
    <property type="entry name" value="DNA breaking-rejoining enzymes"/>
    <property type="match status" value="1"/>
</dbReference>
<accession>A0A1L7GXW8</accession>
<protein>
    <submittedName>
        <fullName evidence="7">Integrase</fullName>
    </submittedName>
</protein>
<evidence type="ECO:0000256" key="1">
    <source>
        <dbReference type="ARBA" id="ARBA00022908"/>
    </source>
</evidence>
<dbReference type="PANTHER" id="PTHR30349:SF94">
    <property type="entry name" value="INTEGRASE_RECOMBINASE HI_1414-RELATED"/>
    <property type="match status" value="1"/>
</dbReference>
<organism evidence="7 8">
    <name type="scientific">Limosilactobacillus fermentum</name>
    <name type="common">Lactobacillus fermentum</name>
    <dbReference type="NCBI Taxonomy" id="1613"/>
    <lineage>
        <taxon>Bacteria</taxon>
        <taxon>Bacillati</taxon>
        <taxon>Bacillota</taxon>
        <taxon>Bacilli</taxon>
        <taxon>Lactobacillales</taxon>
        <taxon>Lactobacillaceae</taxon>
        <taxon>Limosilactobacillus</taxon>
    </lineage>
</organism>
<evidence type="ECO:0000313" key="7">
    <source>
        <dbReference type="EMBL" id="APU46834.1"/>
    </source>
</evidence>
<dbReference type="InterPro" id="IPR013762">
    <property type="entry name" value="Integrase-like_cat_sf"/>
</dbReference>
<keyword evidence="1" id="KW-0229">DNA integration</keyword>
<dbReference type="InterPro" id="IPR004107">
    <property type="entry name" value="Integrase_SAM-like_N"/>
</dbReference>
<reference evidence="7 8" key="1">
    <citation type="submission" date="2016-12" db="EMBL/GenBank/DDBJ databases">
        <title>Complete Genome Sequence of Lactobacillus fermentum Strain SNUV175, a Probiotic for Treatment of Bacterial Vaginosis.</title>
        <authorList>
            <person name="Lee S."/>
            <person name="You H.J."/>
            <person name="Kwon B."/>
            <person name="Ko G."/>
        </authorList>
    </citation>
    <scope>NUCLEOTIDE SEQUENCE [LARGE SCALE GENOMIC DNA]</scope>
    <source>
        <strain evidence="7 8">SNUV175</strain>
    </source>
</reference>
<dbReference type="InterPro" id="IPR011010">
    <property type="entry name" value="DNA_brk_join_enz"/>
</dbReference>
<gene>
    <name evidence="7" type="ORF">BUW47_10760</name>
</gene>
<feature type="domain" description="Tyr recombinase" evidence="5">
    <location>
        <begin position="121"/>
        <end position="295"/>
    </location>
</feature>
<dbReference type="Gene3D" id="1.10.150.130">
    <property type="match status" value="1"/>
</dbReference>
<evidence type="ECO:0000256" key="2">
    <source>
        <dbReference type="ARBA" id="ARBA00023125"/>
    </source>
</evidence>
<proteinExistence type="predicted"/>
<dbReference type="EMBL" id="CP019030">
    <property type="protein sequence ID" value="APU46834.1"/>
    <property type="molecule type" value="Genomic_DNA"/>
</dbReference>
<dbReference type="InterPro" id="IPR044068">
    <property type="entry name" value="CB"/>
</dbReference>